<accession>A0A7X5YAH8</accession>
<evidence type="ECO:0000259" key="1">
    <source>
        <dbReference type="Pfam" id="PF07238"/>
    </source>
</evidence>
<dbReference type="GO" id="GO:0035438">
    <property type="term" value="F:cyclic-di-GMP binding"/>
    <property type="evidence" value="ECO:0007669"/>
    <property type="project" value="InterPro"/>
</dbReference>
<dbReference type="Proteomes" id="UP000558192">
    <property type="component" value="Unassembled WGS sequence"/>
</dbReference>
<dbReference type="EMBL" id="JAATJC010000001">
    <property type="protein sequence ID" value="NJC06850.1"/>
    <property type="molecule type" value="Genomic_DNA"/>
</dbReference>
<sequence>MEVTILDRDKRISVNLAGDLTTEDGVVVAVRVLDLSASGFRLVADDELLLGERVLLRIGRGDGMPATVKWVVGREVGGSFLQKAKTVL</sequence>
<dbReference type="SUPFAM" id="SSF141371">
    <property type="entry name" value="PilZ domain-like"/>
    <property type="match status" value="1"/>
</dbReference>
<dbReference type="RefSeq" id="WP_168070324.1">
    <property type="nucleotide sequence ID" value="NZ_JAATJC010000001.1"/>
</dbReference>
<feature type="domain" description="PilZ" evidence="1">
    <location>
        <begin position="8"/>
        <end position="80"/>
    </location>
</feature>
<dbReference type="AlphaFoldDB" id="A0A7X5YAH8"/>
<keyword evidence="3" id="KW-1185">Reference proteome</keyword>
<evidence type="ECO:0000313" key="3">
    <source>
        <dbReference type="Proteomes" id="UP000558192"/>
    </source>
</evidence>
<comment type="caution">
    <text evidence="2">The sequence shown here is derived from an EMBL/GenBank/DDBJ whole genome shotgun (WGS) entry which is preliminary data.</text>
</comment>
<gene>
    <name evidence="2" type="ORF">GGQ97_002643</name>
</gene>
<reference evidence="2 3" key="1">
    <citation type="submission" date="2020-03" db="EMBL/GenBank/DDBJ databases">
        <title>Genomic Encyclopedia of Type Strains, Phase IV (KMG-IV): sequencing the most valuable type-strain genomes for metagenomic binning, comparative biology and taxonomic classification.</title>
        <authorList>
            <person name="Goeker M."/>
        </authorList>
    </citation>
    <scope>NUCLEOTIDE SEQUENCE [LARGE SCALE GENOMIC DNA]</scope>
    <source>
        <strain evidence="2 3">DSM 16846</strain>
    </source>
</reference>
<evidence type="ECO:0000313" key="2">
    <source>
        <dbReference type="EMBL" id="NJC06850.1"/>
    </source>
</evidence>
<proteinExistence type="predicted"/>
<name>A0A7X5YAH8_9SPHN</name>
<dbReference type="InterPro" id="IPR009875">
    <property type="entry name" value="PilZ_domain"/>
</dbReference>
<dbReference type="Pfam" id="PF07238">
    <property type="entry name" value="PilZ"/>
    <property type="match status" value="1"/>
</dbReference>
<protein>
    <recommendedName>
        <fullName evidence="1">PilZ domain-containing protein</fullName>
    </recommendedName>
</protein>
<organism evidence="2 3">
    <name type="scientific">Sphingomonas kaistensis</name>
    <dbReference type="NCBI Taxonomy" id="298708"/>
    <lineage>
        <taxon>Bacteria</taxon>
        <taxon>Pseudomonadati</taxon>
        <taxon>Pseudomonadota</taxon>
        <taxon>Alphaproteobacteria</taxon>
        <taxon>Sphingomonadales</taxon>
        <taxon>Sphingomonadaceae</taxon>
        <taxon>Sphingomonas</taxon>
    </lineage>
</organism>